<evidence type="ECO:0000259" key="9">
    <source>
        <dbReference type="Pfam" id="PF00155"/>
    </source>
</evidence>
<dbReference type="InterPro" id="IPR015421">
    <property type="entry name" value="PyrdxlP-dep_Trfase_major"/>
</dbReference>
<dbReference type="FunFam" id="3.40.640.10:FF:000006">
    <property type="entry name" value="5-aminolevulinate synthase, mitochondrial"/>
    <property type="match status" value="1"/>
</dbReference>
<dbReference type="UniPathway" id="UPA00046">
    <property type="reaction ID" value="UER00506"/>
</dbReference>
<reference evidence="10 11" key="1">
    <citation type="submission" date="2015-12" db="EMBL/GenBank/DDBJ databases">
        <authorList>
            <person name="Shamseldin A."/>
            <person name="Moawad H."/>
            <person name="Abd El-Rahim W.M."/>
            <person name="Sadowsky M.J."/>
        </authorList>
    </citation>
    <scope>NUCLEOTIDE SEQUENCE [LARGE SCALE GENOMIC DNA]</scope>
    <source>
        <strain evidence="10 11">ZGT118</strain>
    </source>
</reference>
<dbReference type="InterPro" id="IPR011282">
    <property type="entry name" value="2am3keto_CoA_ligase"/>
</dbReference>
<keyword evidence="3 8" id="KW-0808">Transferase</keyword>
<comment type="cofactor">
    <cofactor evidence="8">
        <name>pyridoxal 5'-phosphate</name>
        <dbReference type="ChEBI" id="CHEBI:597326"/>
    </cofactor>
    <text evidence="8">Binds 1 pyridoxal phosphate per subunit.</text>
</comment>
<sequence length="395" mass="42784">MSNAFLSHISETLAQIEAEGLYKRERLITSPQGGEITVGDRQVINLCANNYLGLADHPALIAAAQGAMGPRGFGMASVRFICGTQDIHRELEQRLAKFLNKDDAILFAACFDANGGLFEPLLGPEDAVISDSLNHASIIDGVRLCKAKRYRYLNNDMNDLEAWLKQARADGARHIMIATDGVFSMDGYLANLPKIRELADKYDAVVMVDDCHATGFMGPRGAGTPDHFGVDVDILTGTLGKALGGAIGGYIAGPQPVIDLLRQRARPYLFSNSLPPAIVAAGLEAIRLVEEGDTLRAQLFDNARYWRAGLERLGFDLLPGEHPIIPVMLGEATLAQEMAARLFDEGVYVSGFFFPVVPRGQARIRTQMNAALTRDELDRALAAFGKVGKELGVVS</sequence>
<dbReference type="GO" id="GO:0019518">
    <property type="term" value="P:L-threonine catabolic process to glycine"/>
    <property type="evidence" value="ECO:0007669"/>
    <property type="project" value="UniProtKB-UniRule"/>
</dbReference>
<dbReference type="GO" id="GO:0008890">
    <property type="term" value="F:glycine C-acetyltransferase activity"/>
    <property type="evidence" value="ECO:0007669"/>
    <property type="project" value="UniProtKB-UniRule"/>
</dbReference>
<name>A0A0X3U8F9_9RHOB</name>
<comment type="catalytic activity">
    <reaction evidence="8">
        <text>glycine + acetyl-CoA = (2S)-2-amino-3-oxobutanoate + CoA</text>
        <dbReference type="Rhea" id="RHEA:20736"/>
        <dbReference type="ChEBI" id="CHEBI:57287"/>
        <dbReference type="ChEBI" id="CHEBI:57288"/>
        <dbReference type="ChEBI" id="CHEBI:57305"/>
        <dbReference type="ChEBI" id="CHEBI:78948"/>
        <dbReference type="EC" id="2.3.1.29"/>
    </reaction>
</comment>
<feature type="modified residue" description="N6-(pyridoxal phosphate)lysine" evidence="8">
    <location>
        <position position="241"/>
    </location>
</feature>
<comment type="caution">
    <text evidence="10">The sequence shown here is derived from an EMBL/GenBank/DDBJ whole genome shotgun (WGS) entry which is preliminary data.</text>
</comment>
<dbReference type="Gene3D" id="3.90.1150.10">
    <property type="entry name" value="Aspartate Aminotransferase, domain 1"/>
    <property type="match status" value="1"/>
</dbReference>
<dbReference type="InterPro" id="IPR015422">
    <property type="entry name" value="PyrdxlP-dep_Trfase_small"/>
</dbReference>
<dbReference type="EC" id="2.3.1.29" evidence="8"/>
<evidence type="ECO:0000256" key="3">
    <source>
        <dbReference type="ARBA" id="ARBA00022679"/>
    </source>
</evidence>
<dbReference type="GO" id="GO:0003870">
    <property type="term" value="F:5-aminolevulinate synthase activity"/>
    <property type="evidence" value="ECO:0007669"/>
    <property type="project" value="UniProtKB-EC"/>
</dbReference>
<dbReference type="GO" id="GO:0005829">
    <property type="term" value="C:cytosol"/>
    <property type="evidence" value="ECO:0007669"/>
    <property type="project" value="TreeGrafter"/>
</dbReference>
<evidence type="ECO:0000256" key="8">
    <source>
        <dbReference type="HAMAP-Rule" id="MF_00985"/>
    </source>
</evidence>
<feature type="binding site" description="in other chain" evidence="8">
    <location>
        <position position="184"/>
    </location>
    <ligand>
        <name>pyridoxal 5'-phosphate</name>
        <dbReference type="ChEBI" id="CHEBI:597326"/>
        <note>ligand shared between dimeric partners</note>
    </ligand>
</feature>
<comment type="pathway">
    <text evidence="8">Amino-acid degradation; L-threonine degradation via oxydo-reductase pathway; glycine from L-threonine: step 2/2.</text>
</comment>
<dbReference type="OrthoDB" id="9807157at2"/>
<keyword evidence="5" id="KW-0350">Heme biosynthesis</keyword>
<dbReference type="EMBL" id="LQBQ01000006">
    <property type="protein sequence ID" value="KUJ84062.1"/>
    <property type="molecule type" value="Genomic_DNA"/>
</dbReference>
<dbReference type="AlphaFoldDB" id="A0A0X3U8F9"/>
<comment type="similarity">
    <text evidence="2 8">Belongs to the class-II pyridoxal-phosphate-dependent aminotransferase family.</text>
</comment>
<organism evidence="10 11">
    <name type="scientific">Ruegeria marisrubri</name>
    <dbReference type="NCBI Taxonomy" id="1685379"/>
    <lineage>
        <taxon>Bacteria</taxon>
        <taxon>Pseudomonadati</taxon>
        <taxon>Pseudomonadota</taxon>
        <taxon>Alphaproteobacteria</taxon>
        <taxon>Rhodobacterales</taxon>
        <taxon>Roseobacteraceae</taxon>
        <taxon>Ruegeria</taxon>
    </lineage>
</organism>
<dbReference type="NCBIfam" id="NF005394">
    <property type="entry name" value="PRK06939.1"/>
    <property type="match status" value="1"/>
</dbReference>
<evidence type="ECO:0000256" key="1">
    <source>
        <dbReference type="ARBA" id="ARBA00005029"/>
    </source>
</evidence>
<comment type="subunit">
    <text evidence="8">Homodimer.</text>
</comment>
<dbReference type="PANTHER" id="PTHR13693:SF102">
    <property type="entry name" value="2-AMINO-3-KETOBUTYRATE COENZYME A LIGASE, MITOCHONDRIAL"/>
    <property type="match status" value="1"/>
</dbReference>
<dbReference type="RefSeq" id="WP_068345163.1">
    <property type="nucleotide sequence ID" value="NZ_LQBQ01000006.1"/>
</dbReference>
<feature type="binding site" evidence="8">
    <location>
        <begin position="271"/>
        <end position="272"/>
    </location>
    <ligand>
        <name>pyridoxal 5'-phosphate</name>
        <dbReference type="ChEBI" id="CHEBI:597326"/>
        <note>ligand shared between dimeric partners</note>
    </ligand>
</feature>
<dbReference type="PANTHER" id="PTHR13693">
    <property type="entry name" value="CLASS II AMINOTRANSFERASE/8-AMINO-7-OXONONANOATE SYNTHASE"/>
    <property type="match status" value="1"/>
</dbReference>
<dbReference type="HAMAP" id="MF_00985">
    <property type="entry name" value="2am3keto_CoA_ligase"/>
    <property type="match status" value="1"/>
</dbReference>
<gene>
    <name evidence="8" type="primary">kbl</name>
    <name evidence="10" type="ORF">AVO45_18355</name>
</gene>
<comment type="catalytic activity">
    <reaction evidence="7">
        <text>succinyl-CoA + glycine + H(+) = 5-aminolevulinate + CO2 + CoA</text>
        <dbReference type="Rhea" id="RHEA:12921"/>
        <dbReference type="ChEBI" id="CHEBI:15378"/>
        <dbReference type="ChEBI" id="CHEBI:16526"/>
        <dbReference type="ChEBI" id="CHEBI:57287"/>
        <dbReference type="ChEBI" id="CHEBI:57292"/>
        <dbReference type="ChEBI" id="CHEBI:57305"/>
        <dbReference type="ChEBI" id="CHEBI:356416"/>
        <dbReference type="EC" id="2.3.1.37"/>
    </reaction>
</comment>
<evidence type="ECO:0000256" key="4">
    <source>
        <dbReference type="ARBA" id="ARBA00022898"/>
    </source>
</evidence>
<feature type="binding site" description="in other chain" evidence="8">
    <location>
        <begin position="238"/>
        <end position="241"/>
    </location>
    <ligand>
        <name>pyridoxal 5'-phosphate</name>
        <dbReference type="ChEBI" id="CHEBI:597326"/>
        <note>ligand shared between dimeric partners</note>
    </ligand>
</feature>
<dbReference type="InterPro" id="IPR004839">
    <property type="entry name" value="Aminotransferase_I/II_large"/>
</dbReference>
<dbReference type="GO" id="GO:0006783">
    <property type="term" value="P:heme biosynthetic process"/>
    <property type="evidence" value="ECO:0007669"/>
    <property type="project" value="UniProtKB-KW"/>
</dbReference>
<dbReference type="STRING" id="1685379.AVO45_18355"/>
<dbReference type="Pfam" id="PF00155">
    <property type="entry name" value="Aminotran_1_2"/>
    <property type="match status" value="1"/>
</dbReference>
<dbReference type="NCBIfam" id="TIGR01822">
    <property type="entry name" value="2am3keto_CoA"/>
    <property type="match status" value="1"/>
</dbReference>
<comment type="function">
    <text evidence="8">Catalyzes the cleavage of 2-amino-3-ketobutyrate to glycine and acetyl-CoA.</text>
</comment>
<feature type="binding site" evidence="8">
    <location>
        <position position="135"/>
    </location>
    <ligand>
        <name>substrate</name>
    </ligand>
</feature>
<dbReference type="GO" id="GO:0030170">
    <property type="term" value="F:pyridoxal phosphate binding"/>
    <property type="evidence" value="ECO:0007669"/>
    <property type="project" value="UniProtKB-UniRule"/>
</dbReference>
<evidence type="ECO:0000256" key="6">
    <source>
        <dbReference type="ARBA" id="ARBA00023315"/>
    </source>
</evidence>
<comment type="pathway">
    <text evidence="1">Porphyrin-containing compound metabolism; protoporphyrin-IX biosynthesis; 5-aminolevulinate from glycine: step 1/1.</text>
</comment>
<dbReference type="SUPFAM" id="SSF53383">
    <property type="entry name" value="PLP-dependent transferases"/>
    <property type="match status" value="1"/>
</dbReference>
<evidence type="ECO:0000256" key="5">
    <source>
        <dbReference type="ARBA" id="ARBA00023133"/>
    </source>
</evidence>
<feature type="binding site" description="in other chain" evidence="8">
    <location>
        <begin position="110"/>
        <end position="111"/>
    </location>
    <ligand>
        <name>pyridoxal 5'-phosphate</name>
        <dbReference type="ChEBI" id="CHEBI:597326"/>
        <note>ligand shared between dimeric partners</note>
    </ligand>
</feature>
<feature type="domain" description="Aminotransferase class I/classII large" evidence="9">
    <location>
        <begin position="42"/>
        <end position="383"/>
    </location>
</feature>
<evidence type="ECO:0000313" key="11">
    <source>
        <dbReference type="Proteomes" id="UP000053791"/>
    </source>
</evidence>
<dbReference type="InterPro" id="IPR015424">
    <property type="entry name" value="PyrdxlP-dep_Trfase"/>
</dbReference>
<evidence type="ECO:0000256" key="7">
    <source>
        <dbReference type="ARBA" id="ARBA00047654"/>
    </source>
</evidence>
<dbReference type="Gene3D" id="3.40.640.10">
    <property type="entry name" value="Type I PLP-dependent aspartate aminotransferase-like (Major domain)"/>
    <property type="match status" value="1"/>
</dbReference>
<protein>
    <recommendedName>
        <fullName evidence="8">2-amino-3-ketobutyrate coenzyme A ligase</fullName>
        <shortName evidence="8">AKB ligase</shortName>
        <ecNumber evidence="8">2.3.1.29</ecNumber>
    </recommendedName>
    <alternativeName>
        <fullName evidence="8">Glycine acetyltransferase</fullName>
    </alternativeName>
</protein>
<dbReference type="Proteomes" id="UP000053791">
    <property type="component" value="Unassembled WGS sequence"/>
</dbReference>
<comment type="caution">
    <text evidence="8">Lacks conserved residue(s) required for the propagation of feature annotation.</text>
</comment>
<keyword evidence="11" id="KW-1185">Reference proteome</keyword>
<dbReference type="InterPro" id="IPR050087">
    <property type="entry name" value="AON_synthase_class-II"/>
</dbReference>
<proteinExistence type="inferred from homology"/>
<evidence type="ECO:0000256" key="2">
    <source>
        <dbReference type="ARBA" id="ARBA00008392"/>
    </source>
</evidence>
<evidence type="ECO:0000313" key="10">
    <source>
        <dbReference type="EMBL" id="KUJ84062.1"/>
    </source>
</evidence>
<keyword evidence="4 8" id="KW-0663">Pyridoxal phosphate</keyword>
<feature type="binding site" evidence="8">
    <location>
        <position position="365"/>
    </location>
    <ligand>
        <name>substrate</name>
    </ligand>
</feature>
<accession>A0A0X3U8F9</accession>
<dbReference type="CDD" id="cd06454">
    <property type="entry name" value="KBL_like"/>
    <property type="match status" value="1"/>
</dbReference>
<keyword evidence="6 8" id="KW-0012">Acyltransferase</keyword>